<comment type="caution">
    <text evidence="3">The sequence shown here is derived from an EMBL/GenBank/DDBJ whole genome shotgun (WGS) entry which is preliminary data.</text>
</comment>
<feature type="compositionally biased region" description="Low complexity" evidence="1">
    <location>
        <begin position="1"/>
        <end position="15"/>
    </location>
</feature>
<accession>A0ABR1LBQ2</accession>
<sequence>MSLSTQTTSSRPTTPSKRKKKPDPFEDLASAPLPSPLPSPDDNQKESDHPVSTLTKVILTPVLFTSFILSLFFVQRRDRAYRVAEHPPPASSWWSTVSPWQWLDPEPYQDPSDSTWQKECAGTAGGADGSIPGVHGQIEMTRRTKAKWFTRKKHRKMAKLHFTDAFDLQGKTIIAILLTWSVAFWGLYWSAKKLASMVW</sequence>
<dbReference type="Proteomes" id="UP001360953">
    <property type="component" value="Unassembled WGS sequence"/>
</dbReference>
<evidence type="ECO:0000256" key="2">
    <source>
        <dbReference type="SAM" id="Phobius"/>
    </source>
</evidence>
<proteinExistence type="predicted"/>
<evidence type="ECO:0000256" key="1">
    <source>
        <dbReference type="SAM" id="MobiDB-lite"/>
    </source>
</evidence>
<dbReference type="GeneID" id="92037154"/>
<evidence type="ECO:0000313" key="3">
    <source>
        <dbReference type="EMBL" id="KAK7532085.1"/>
    </source>
</evidence>
<dbReference type="RefSeq" id="XP_066651753.1">
    <property type="nucleotide sequence ID" value="XM_066804248.1"/>
</dbReference>
<feature type="region of interest" description="Disordered" evidence="1">
    <location>
        <begin position="1"/>
        <end position="49"/>
    </location>
</feature>
<keyword evidence="4" id="KW-1185">Reference proteome</keyword>
<keyword evidence="2" id="KW-0812">Transmembrane</keyword>
<keyword evidence="2" id="KW-1133">Transmembrane helix</keyword>
<reference evidence="3 4" key="1">
    <citation type="submission" date="2024-04" db="EMBL/GenBank/DDBJ databases">
        <title>Phyllosticta paracitricarpa is synonymous to the EU quarantine fungus P. citricarpa based on phylogenomic analyses.</title>
        <authorList>
            <consortium name="Lawrence Berkeley National Laboratory"/>
            <person name="Van ingen-buijs V.A."/>
            <person name="Van westerhoven A.C."/>
            <person name="Haridas S."/>
            <person name="Skiadas P."/>
            <person name="Martin F."/>
            <person name="Groenewald J.Z."/>
            <person name="Crous P.W."/>
            <person name="Seidl M.F."/>
        </authorList>
    </citation>
    <scope>NUCLEOTIDE SEQUENCE [LARGE SCALE GENOMIC DNA]</scope>
    <source>
        <strain evidence="3 4">CPC 17464</strain>
    </source>
</reference>
<evidence type="ECO:0000313" key="4">
    <source>
        <dbReference type="Proteomes" id="UP001360953"/>
    </source>
</evidence>
<dbReference type="EMBL" id="JBBPEH010000011">
    <property type="protein sequence ID" value="KAK7532085.1"/>
    <property type="molecule type" value="Genomic_DNA"/>
</dbReference>
<feature type="transmembrane region" description="Helical" evidence="2">
    <location>
        <begin position="57"/>
        <end position="74"/>
    </location>
</feature>
<feature type="transmembrane region" description="Helical" evidence="2">
    <location>
        <begin position="172"/>
        <end position="191"/>
    </location>
</feature>
<organism evidence="3 4">
    <name type="scientific">Phyllosticta citribraziliensis</name>
    <dbReference type="NCBI Taxonomy" id="989973"/>
    <lineage>
        <taxon>Eukaryota</taxon>
        <taxon>Fungi</taxon>
        <taxon>Dikarya</taxon>
        <taxon>Ascomycota</taxon>
        <taxon>Pezizomycotina</taxon>
        <taxon>Dothideomycetes</taxon>
        <taxon>Dothideomycetes incertae sedis</taxon>
        <taxon>Botryosphaeriales</taxon>
        <taxon>Phyllostictaceae</taxon>
        <taxon>Phyllosticta</taxon>
    </lineage>
</organism>
<gene>
    <name evidence="3" type="ORF">J3D65DRAFT_91770</name>
</gene>
<protein>
    <submittedName>
        <fullName evidence="3">Uncharacterized protein</fullName>
    </submittedName>
</protein>
<keyword evidence="2" id="KW-0472">Membrane</keyword>
<name>A0ABR1LBQ2_9PEZI</name>